<sequence length="146" mass="15622">MCNQVSTLGSPSVLAPGARARSDVAAVDATSAAADFHRTKLDIRIVVTRHASGVRGVLHATLVAFDKQWNLALSDVLEVWKRKGVKKRKIPPALGTPVPKGTAASIFPVPVVTETPLGGGVWECTRHLPQLLVRGEHVVLVNIVER</sequence>
<dbReference type="PANTHER" id="PTHR21415">
    <property type="entry name" value="U7 SNRNA-ASSOCIATED SM-LIKE PROTEIN LSM11"/>
    <property type="match status" value="1"/>
</dbReference>
<comment type="caution">
    <text evidence="2">The sequence shown here is derived from an EMBL/GenBank/DDBJ whole genome shotgun (WGS) entry which is preliminary data.</text>
</comment>
<dbReference type="InterPro" id="IPR001163">
    <property type="entry name" value="Sm_dom_euk/arc"/>
</dbReference>
<gene>
    <name evidence="2" type="ORF">PLXY2_LOCUS11942</name>
</gene>
<dbReference type="AlphaFoldDB" id="A0A8S4G453"/>
<feature type="domain" description="Sm" evidence="1">
    <location>
        <begin position="32"/>
        <end position="146"/>
    </location>
</feature>
<dbReference type="GO" id="GO:0006398">
    <property type="term" value="P:mRNA 3'-end processing by stem-loop binding and cleavage"/>
    <property type="evidence" value="ECO:0007669"/>
    <property type="project" value="TreeGrafter"/>
</dbReference>
<dbReference type="InterPro" id="IPR039267">
    <property type="entry name" value="Lsm11"/>
</dbReference>
<protein>
    <submittedName>
        <fullName evidence="2">(diamondback moth) hypothetical protein</fullName>
    </submittedName>
</protein>
<dbReference type="SMART" id="SM00651">
    <property type="entry name" value="Sm"/>
    <property type="match status" value="1"/>
</dbReference>
<dbReference type="GO" id="GO:0071209">
    <property type="term" value="F:U7 snRNA binding"/>
    <property type="evidence" value="ECO:0007669"/>
    <property type="project" value="InterPro"/>
</dbReference>
<dbReference type="SUPFAM" id="SSF50182">
    <property type="entry name" value="Sm-like ribonucleoproteins"/>
    <property type="match status" value="1"/>
</dbReference>
<dbReference type="Proteomes" id="UP000653454">
    <property type="component" value="Unassembled WGS sequence"/>
</dbReference>
<reference evidence="2" key="1">
    <citation type="submission" date="2020-11" db="EMBL/GenBank/DDBJ databases">
        <authorList>
            <person name="Whiteford S."/>
        </authorList>
    </citation>
    <scope>NUCLEOTIDE SEQUENCE</scope>
</reference>
<evidence type="ECO:0000313" key="3">
    <source>
        <dbReference type="Proteomes" id="UP000653454"/>
    </source>
</evidence>
<accession>A0A8S4G453</accession>
<keyword evidence="3" id="KW-1185">Reference proteome</keyword>
<dbReference type="EMBL" id="CAJHNJ030000066">
    <property type="protein sequence ID" value="CAG9133702.1"/>
    <property type="molecule type" value="Genomic_DNA"/>
</dbReference>
<evidence type="ECO:0000313" key="2">
    <source>
        <dbReference type="EMBL" id="CAG9133702.1"/>
    </source>
</evidence>
<proteinExistence type="predicted"/>
<dbReference type="GO" id="GO:0005683">
    <property type="term" value="C:U7 snRNP"/>
    <property type="evidence" value="ECO:0007669"/>
    <property type="project" value="TreeGrafter"/>
</dbReference>
<dbReference type="InterPro" id="IPR010920">
    <property type="entry name" value="LSM_dom_sf"/>
</dbReference>
<evidence type="ECO:0000259" key="1">
    <source>
        <dbReference type="PROSITE" id="PS52002"/>
    </source>
</evidence>
<dbReference type="PANTHER" id="PTHR21415:SF1">
    <property type="entry name" value="U7 SNRNA-ASSOCIATED SM-LIKE PROTEIN LSM11"/>
    <property type="match status" value="1"/>
</dbReference>
<dbReference type="Pfam" id="PF01423">
    <property type="entry name" value="LSM"/>
    <property type="match status" value="1"/>
</dbReference>
<dbReference type="PROSITE" id="PS52002">
    <property type="entry name" value="SM"/>
    <property type="match status" value="1"/>
</dbReference>
<dbReference type="Gene3D" id="2.30.30.100">
    <property type="match status" value="1"/>
</dbReference>
<name>A0A8S4G453_PLUXY</name>
<organism evidence="2 3">
    <name type="scientific">Plutella xylostella</name>
    <name type="common">Diamondback moth</name>
    <name type="synonym">Plutella maculipennis</name>
    <dbReference type="NCBI Taxonomy" id="51655"/>
    <lineage>
        <taxon>Eukaryota</taxon>
        <taxon>Metazoa</taxon>
        <taxon>Ecdysozoa</taxon>
        <taxon>Arthropoda</taxon>
        <taxon>Hexapoda</taxon>
        <taxon>Insecta</taxon>
        <taxon>Pterygota</taxon>
        <taxon>Neoptera</taxon>
        <taxon>Endopterygota</taxon>
        <taxon>Lepidoptera</taxon>
        <taxon>Glossata</taxon>
        <taxon>Ditrysia</taxon>
        <taxon>Yponomeutoidea</taxon>
        <taxon>Plutellidae</taxon>
        <taxon>Plutella</taxon>
    </lineage>
</organism>
<dbReference type="InterPro" id="IPR047575">
    <property type="entry name" value="Sm"/>
</dbReference>